<proteinExistence type="predicted"/>
<dbReference type="RefSeq" id="WP_301199598.1">
    <property type="nucleotide sequence ID" value="NZ_JAPDPI010000021.1"/>
</dbReference>
<feature type="transmembrane region" description="Helical" evidence="3">
    <location>
        <begin position="1238"/>
        <end position="1254"/>
    </location>
</feature>
<organism evidence="5 6">
    <name type="scientific">Plebeiibacterium marinum</name>
    <dbReference type="NCBI Taxonomy" id="2992111"/>
    <lineage>
        <taxon>Bacteria</taxon>
        <taxon>Pseudomonadati</taxon>
        <taxon>Bacteroidota</taxon>
        <taxon>Bacteroidia</taxon>
        <taxon>Marinilabiliales</taxon>
        <taxon>Marinilabiliaceae</taxon>
        <taxon>Plebeiibacterium</taxon>
    </lineage>
</organism>
<dbReference type="PANTHER" id="PTHR32063">
    <property type="match status" value="1"/>
</dbReference>
<evidence type="ECO:0000256" key="3">
    <source>
        <dbReference type="SAM" id="Phobius"/>
    </source>
</evidence>
<name>A0AAE3MEQ6_9BACT</name>
<dbReference type="GO" id="GO:0042910">
    <property type="term" value="F:xenobiotic transmembrane transporter activity"/>
    <property type="evidence" value="ECO:0007669"/>
    <property type="project" value="TreeGrafter"/>
</dbReference>
<dbReference type="CDD" id="cd03264">
    <property type="entry name" value="ABC_drug_resistance_like"/>
    <property type="match status" value="1"/>
</dbReference>
<evidence type="ECO:0000313" key="6">
    <source>
        <dbReference type="Proteomes" id="UP001207408"/>
    </source>
</evidence>
<sequence>MNFIIHRKVLISMLFVALSMLGIVSYTNLSVELYPDTELPMLFVQIQNTDGTESDPKYVEQEAAIPMEGVVGTLEGIEKMETRVNPGRANITVYLSKDVDFKYAYLKLAEKVEASQGVMADGFRAVVVKMDLSQMMNQFMQLQVLGTGGVDRVRALTDQKIVDKLENIDGVAGAEVFGGQQKTVEIVFNEDKLEAMGLTVSSIRRKITGNEGDKTFAGRVVGQGQYMFVNVGAEYNTINDLENVVVSPNGPVLLKDVAQIIFGVKENDSYSRVNAMESVTIRITRESTVNQIDLSHRIKSVIEKLNNDLTGDGAEIVITSNSADTIEENIDQIINLALIGSLLAVFILWIFLKNVPLVSLVMLSIPISVFSAFNIFYAFDISLNTLTLIGIALAVGMLIDNSIVVMENIYRVASTEKDRDKAVITGTREVWRAIFAATLTTITVFLPFVFSSNVMFKLVAKNISVSIVGTLIISLVVALLLVPMMTHAVLWYGKGNVHKRLRRLPLHNRLVQSYLVLLKNAMRLPARTINSAVAAFFATVLIALLVSFNVNKEVETPEFSIDIERPSGSTLENTDEMVRELEKRLEKVPEYDKIISQVYEEEASIRVTLKEGYKKESDRSLGEIKADIQGRLYGYEGSEISMEQGSVSSGGMGGGFGQNPGMNLMGMFGIGAQTEKVVIKGEDFDKMLLLAQDIKYILEDNLEDLRSVRVSASSARPEVHLEFDPGLMSLYGVTPQNVLAELTNFRPEISSGGKLKVENEEYDIIMKSDKTYSQEEETAKTYDDLKSLNVESTSGALVSLNDFSDIVYASGRKEILRVNQQKEITINYRFNDEINDSKDLLEQARMDVDDLIAEVNLPSGTAVEVIHEEDQFEEFYFLIGTAFILILMILASVFESFVSPFVMLFSIPLAAIGSLIGLITTGNSLLSLNTLIGFLILLGIVVNNGIILIDYSNILRKQGMRHSRALLQAGISRVRPILITASTTIIAMLPLALGKSEYVGSLGAPFAITVVGGLLLSTLLTLVFIPTFSFGLETALAWIREQKLVFKLIIFAGWITGVVLIHFVFNHTFVWKLVEYFCFVVGVPAVLYFILTSLKQAQTTLIKPHESITITLQNVVKIYDRDNRFVREWKTAGLYGKREQLQKGRQHYVESLIWQIPLFGFFVWMNWFYLESGFWCFTYLFVGYFILLSFLNYLSLWPDKKGRMSTLFSPKSRIFKIKMWGYPAVTLTFFVLKHDSMATAIILGGLWYLGIFIYKTGQKLLQENINVERLKGRFAGIRRSWYIMVRSIPVIGKEKQPFKALQGVSLTMESGMIGLLGPNGAGKTTIMRIICGILDQSYGKIFINGLDTTKYREELQGLIGYLPQEFGSYENMTSYEFLDYMALLKGLNNKEERHNRIEYVLKAVHMWEKKDNAIGSFSGGMKQRIGIAQIMLHLPRILVVDEPTAGLDPRERIRFRNLLVELSRDRVVIFSTHIIEDISSSCNMVAVMRKGELKYWGEPKELSQITQGKVWTFDVPVNEFERINKEFQVVHHIGMGANIKVRVLSAQQPVEGAELVSSSLEDSYLWLLRNN</sequence>
<dbReference type="Gene3D" id="1.20.1640.10">
    <property type="entry name" value="Multidrug efflux transporter AcrB transmembrane domain"/>
    <property type="match status" value="2"/>
</dbReference>
<dbReference type="GO" id="GO:0016887">
    <property type="term" value="F:ATP hydrolysis activity"/>
    <property type="evidence" value="ECO:0007669"/>
    <property type="project" value="InterPro"/>
</dbReference>
<feature type="transmembrane region" description="Helical" evidence="3">
    <location>
        <begin position="385"/>
        <end position="410"/>
    </location>
</feature>
<feature type="transmembrane region" description="Helical" evidence="3">
    <location>
        <begin position="529"/>
        <end position="550"/>
    </location>
</feature>
<feature type="transmembrane region" description="Helical" evidence="3">
    <location>
        <begin position="430"/>
        <end position="450"/>
    </location>
</feature>
<dbReference type="GO" id="GO:0005886">
    <property type="term" value="C:plasma membrane"/>
    <property type="evidence" value="ECO:0007669"/>
    <property type="project" value="TreeGrafter"/>
</dbReference>
<feature type="domain" description="ABC transporter" evidence="4">
    <location>
        <begin position="1285"/>
        <end position="1515"/>
    </location>
</feature>
<feature type="transmembrane region" description="Helical" evidence="3">
    <location>
        <begin position="1071"/>
        <end position="1091"/>
    </location>
</feature>
<dbReference type="SUPFAM" id="SSF82866">
    <property type="entry name" value="Multidrug efflux transporter AcrB transmembrane domain"/>
    <property type="match status" value="2"/>
</dbReference>
<keyword evidence="3" id="KW-1133">Transmembrane helix</keyword>
<feature type="transmembrane region" description="Helical" evidence="3">
    <location>
        <begin position="333"/>
        <end position="352"/>
    </location>
</feature>
<dbReference type="Gene3D" id="3.30.70.1440">
    <property type="entry name" value="Multidrug efflux transporter AcrB pore domain"/>
    <property type="match status" value="1"/>
</dbReference>
<dbReference type="EMBL" id="JAPDPI010000021">
    <property type="protein sequence ID" value="MCW3806226.1"/>
    <property type="molecule type" value="Genomic_DNA"/>
</dbReference>
<dbReference type="Gene3D" id="3.30.2090.10">
    <property type="entry name" value="Multidrug efflux transporter AcrB TolC docking domain, DN and DC subdomains"/>
    <property type="match status" value="2"/>
</dbReference>
<keyword evidence="6" id="KW-1185">Reference proteome</keyword>
<dbReference type="PROSITE" id="PS00211">
    <property type="entry name" value="ABC_TRANSPORTER_1"/>
    <property type="match status" value="1"/>
</dbReference>
<evidence type="ECO:0000313" key="5">
    <source>
        <dbReference type="EMBL" id="MCW3806226.1"/>
    </source>
</evidence>
<feature type="transmembrane region" description="Helical" evidence="3">
    <location>
        <begin position="470"/>
        <end position="493"/>
    </location>
</feature>
<dbReference type="Proteomes" id="UP001207408">
    <property type="component" value="Unassembled WGS sequence"/>
</dbReference>
<dbReference type="Gene3D" id="3.30.70.1430">
    <property type="entry name" value="Multidrug efflux transporter AcrB pore domain"/>
    <property type="match status" value="2"/>
</dbReference>
<dbReference type="InterPro" id="IPR001036">
    <property type="entry name" value="Acrflvin-R"/>
</dbReference>
<dbReference type="PRINTS" id="PR00702">
    <property type="entry name" value="ACRIFLAVINRP"/>
</dbReference>
<accession>A0AAE3MEQ6</accession>
<feature type="transmembrane region" description="Helical" evidence="3">
    <location>
        <begin position="9"/>
        <end position="29"/>
    </location>
</feature>
<dbReference type="InterPro" id="IPR003439">
    <property type="entry name" value="ABC_transporter-like_ATP-bd"/>
</dbReference>
<comment type="caution">
    <text evidence="5">The sequence shown here is derived from an EMBL/GenBank/DDBJ whole genome shotgun (WGS) entry which is preliminary data.</text>
</comment>
<dbReference type="InterPro" id="IPR017871">
    <property type="entry name" value="ABC_transporter-like_CS"/>
</dbReference>
<keyword evidence="3" id="KW-0812">Transmembrane</keyword>
<dbReference type="Gene3D" id="3.40.50.300">
    <property type="entry name" value="P-loop containing nucleotide triphosphate hydrolases"/>
    <property type="match status" value="1"/>
</dbReference>
<dbReference type="PROSITE" id="PS50893">
    <property type="entry name" value="ABC_TRANSPORTER_2"/>
    <property type="match status" value="1"/>
</dbReference>
<feature type="transmembrane region" description="Helical" evidence="3">
    <location>
        <begin position="931"/>
        <end position="955"/>
    </location>
</feature>
<dbReference type="Pfam" id="PF00005">
    <property type="entry name" value="ABC_tran"/>
    <property type="match status" value="1"/>
</dbReference>
<feature type="transmembrane region" description="Helical" evidence="3">
    <location>
        <begin position="901"/>
        <end position="919"/>
    </location>
</feature>
<keyword evidence="1" id="KW-0547">Nucleotide-binding</keyword>
<evidence type="ECO:0000256" key="1">
    <source>
        <dbReference type="ARBA" id="ARBA00022741"/>
    </source>
</evidence>
<gene>
    <name evidence="5" type="ORF">OM074_11370</name>
</gene>
<keyword evidence="3" id="KW-0472">Membrane</keyword>
<feature type="transmembrane region" description="Helical" evidence="3">
    <location>
        <begin position="875"/>
        <end position="894"/>
    </location>
</feature>
<protein>
    <submittedName>
        <fullName evidence="5">Efflux RND transporter permease subunit</fullName>
    </submittedName>
</protein>
<feature type="transmembrane region" description="Helical" evidence="3">
    <location>
        <begin position="1044"/>
        <end position="1065"/>
    </location>
</feature>
<evidence type="ECO:0000256" key="2">
    <source>
        <dbReference type="ARBA" id="ARBA00022840"/>
    </source>
</evidence>
<keyword evidence="2" id="KW-0067">ATP-binding</keyword>
<feature type="transmembrane region" description="Helical" evidence="3">
    <location>
        <begin position="1006"/>
        <end position="1032"/>
    </location>
</feature>
<dbReference type="InterPro" id="IPR027463">
    <property type="entry name" value="AcrB_DN_DC_subdom"/>
</dbReference>
<dbReference type="GO" id="GO:0005524">
    <property type="term" value="F:ATP binding"/>
    <property type="evidence" value="ECO:0007669"/>
    <property type="project" value="UniProtKB-KW"/>
</dbReference>
<feature type="transmembrane region" description="Helical" evidence="3">
    <location>
        <begin position="1147"/>
        <end position="1166"/>
    </location>
</feature>
<feature type="transmembrane region" description="Helical" evidence="3">
    <location>
        <begin position="1172"/>
        <end position="1194"/>
    </location>
</feature>
<feature type="transmembrane region" description="Helical" evidence="3">
    <location>
        <begin position="976"/>
        <end position="994"/>
    </location>
</feature>
<evidence type="ECO:0000259" key="4">
    <source>
        <dbReference type="PROSITE" id="PS50893"/>
    </source>
</evidence>
<dbReference type="InterPro" id="IPR003593">
    <property type="entry name" value="AAA+_ATPase"/>
</dbReference>
<dbReference type="Pfam" id="PF00873">
    <property type="entry name" value="ACR_tran"/>
    <property type="match status" value="1"/>
</dbReference>
<dbReference type="InterPro" id="IPR027417">
    <property type="entry name" value="P-loop_NTPase"/>
</dbReference>
<dbReference type="SMART" id="SM00382">
    <property type="entry name" value="AAA"/>
    <property type="match status" value="1"/>
</dbReference>
<dbReference type="PANTHER" id="PTHR32063:SF0">
    <property type="entry name" value="SWARMING MOTILITY PROTEIN SWRC"/>
    <property type="match status" value="1"/>
</dbReference>
<dbReference type="SUPFAM" id="SSF82693">
    <property type="entry name" value="Multidrug efflux transporter AcrB pore domain, PN1, PN2, PC1 and PC2 subdomains"/>
    <property type="match status" value="3"/>
</dbReference>
<dbReference type="SUPFAM" id="SSF82714">
    <property type="entry name" value="Multidrug efflux transporter AcrB TolC docking domain, DN and DC subdomains"/>
    <property type="match status" value="2"/>
</dbReference>
<feature type="transmembrane region" description="Helical" evidence="3">
    <location>
        <begin position="357"/>
        <end position="379"/>
    </location>
</feature>
<reference evidence="5" key="1">
    <citation type="submission" date="2022-10" db="EMBL/GenBank/DDBJ databases">
        <authorList>
            <person name="Yu W.X."/>
        </authorList>
    </citation>
    <scope>NUCLEOTIDE SEQUENCE</scope>
    <source>
        <strain evidence="5">D04</strain>
    </source>
</reference>
<dbReference type="Gene3D" id="3.30.70.1320">
    <property type="entry name" value="Multidrug efflux transporter AcrB pore domain like"/>
    <property type="match status" value="1"/>
</dbReference>
<dbReference type="SUPFAM" id="SSF52540">
    <property type="entry name" value="P-loop containing nucleoside triphosphate hydrolases"/>
    <property type="match status" value="1"/>
</dbReference>